<dbReference type="InterPro" id="IPR015890">
    <property type="entry name" value="Chorismate_C"/>
</dbReference>
<dbReference type="SUPFAM" id="SSF56322">
    <property type="entry name" value="ADC synthase"/>
    <property type="match status" value="1"/>
</dbReference>
<proteinExistence type="predicted"/>
<dbReference type="OrthoDB" id="9806579at2"/>
<evidence type="ECO:0000313" key="3">
    <source>
        <dbReference type="Proteomes" id="UP000321734"/>
    </source>
</evidence>
<protein>
    <submittedName>
        <fullName evidence="2">Isochorismate synthase</fullName>
    </submittedName>
</protein>
<dbReference type="Gene3D" id="3.60.120.10">
    <property type="entry name" value="Anthranilate synthase"/>
    <property type="match status" value="1"/>
</dbReference>
<dbReference type="PANTHER" id="PTHR42839:SF2">
    <property type="entry name" value="ISOCHORISMATE SYNTHASE ENTC"/>
    <property type="match status" value="1"/>
</dbReference>
<keyword evidence="3" id="KW-1185">Reference proteome</keyword>
<dbReference type="PANTHER" id="PTHR42839">
    <property type="entry name" value="ISOCHORISMATE SYNTHASE ENTC"/>
    <property type="match status" value="1"/>
</dbReference>
<reference evidence="2 3" key="1">
    <citation type="submission" date="2019-08" db="EMBL/GenBank/DDBJ databases">
        <title>Genome sequence of Gelidibacter salicanalis IC162T.</title>
        <authorList>
            <person name="Bowman J.P."/>
        </authorList>
    </citation>
    <scope>NUCLEOTIDE SEQUENCE [LARGE SCALE GENOMIC DNA]</scope>
    <source>
        <strain evidence="2 3">IC162</strain>
    </source>
</reference>
<gene>
    <name evidence="2" type="ORF">ES711_02800</name>
</gene>
<dbReference type="InterPro" id="IPR005801">
    <property type="entry name" value="ADC_synthase"/>
</dbReference>
<evidence type="ECO:0000313" key="2">
    <source>
        <dbReference type="EMBL" id="TXE10848.1"/>
    </source>
</evidence>
<feature type="domain" description="Chorismate-utilising enzyme C-terminal" evidence="1">
    <location>
        <begin position="101"/>
        <end position="370"/>
    </location>
</feature>
<accession>A0A5C7AQG4</accession>
<dbReference type="Pfam" id="PF00425">
    <property type="entry name" value="Chorismate_bind"/>
    <property type="match status" value="1"/>
</dbReference>
<comment type="caution">
    <text evidence="2">The sequence shown here is derived from an EMBL/GenBank/DDBJ whole genome shotgun (WGS) entry which is preliminary data.</text>
</comment>
<dbReference type="RefSeq" id="WP_146889610.1">
    <property type="nucleotide sequence ID" value="NZ_VORX01000001.1"/>
</dbReference>
<dbReference type="EMBL" id="VORX01000001">
    <property type="protein sequence ID" value="TXE10848.1"/>
    <property type="molecule type" value="Genomic_DNA"/>
</dbReference>
<dbReference type="AlphaFoldDB" id="A0A5C7AQG4"/>
<dbReference type="Proteomes" id="UP000321734">
    <property type="component" value="Unassembled WGS sequence"/>
</dbReference>
<evidence type="ECO:0000259" key="1">
    <source>
        <dbReference type="Pfam" id="PF00425"/>
    </source>
</evidence>
<sequence>MLSDHFFEQLKAQWDLQLPFVAYKKPDTSTVKGWLQKDDALHCSRDFTESGFVFAPFDSQRESFLIPFENTALLTHNFVASDSAEYAIVVTPMNTDQREFHVNLVQKGIAAIKQDQFKKVVLSRRETVETTHADPIPIFERLLNTYPTAFVYCWYHPKVGLWLGATPETLVKIRGNRLNTMALAGTQPFKGETDVIWKDKEREEQQIVTDFIVAQLRNSMGDATSNLKMEVSSQHTVRAGNLLHLKTDIALQLAPGTKALKPILEALHPTPAVCGFPKDKAKDFIIANEGYPREFYAGFLGELNLKETKTRNTNRRNVENNAYGVSKVVSNLYVNLRCMQLKDSKVNLYVGGGITKDSDPVSEWEETVHKSQIIKRVIF</sequence>
<organism evidence="2 3">
    <name type="scientific">Gelidibacter salicanalis</name>
    <dbReference type="NCBI Taxonomy" id="291193"/>
    <lineage>
        <taxon>Bacteria</taxon>
        <taxon>Pseudomonadati</taxon>
        <taxon>Bacteroidota</taxon>
        <taxon>Flavobacteriia</taxon>
        <taxon>Flavobacteriales</taxon>
        <taxon>Flavobacteriaceae</taxon>
        <taxon>Gelidibacter</taxon>
    </lineage>
</organism>
<name>A0A5C7AQG4_9FLAO</name>